<reference evidence="2" key="1">
    <citation type="journal article" date="2021" name="G3 (Bethesda)">
        <title>Genome and transcriptome analysis of the beet armyworm Spodoptera exigua reveals targets for pest control. .</title>
        <authorList>
            <person name="Simon S."/>
            <person name="Breeschoten T."/>
            <person name="Jansen H.J."/>
            <person name="Dirks R.P."/>
            <person name="Schranz M.E."/>
            <person name="Ros V.I.D."/>
        </authorList>
    </citation>
    <scope>NUCLEOTIDE SEQUENCE</scope>
    <source>
        <strain evidence="2">TB_SE_WUR_2020</strain>
    </source>
</reference>
<evidence type="ECO:0000313" key="3">
    <source>
        <dbReference type="Proteomes" id="UP000814243"/>
    </source>
</evidence>
<dbReference type="PANTHER" id="PTHR11008:SF41">
    <property type="entry name" value="RE70318P"/>
    <property type="match status" value="1"/>
</dbReference>
<proteinExistence type="predicted"/>
<evidence type="ECO:0000313" key="2">
    <source>
        <dbReference type="EMBL" id="KAH9638192.1"/>
    </source>
</evidence>
<name>A0A922SH51_SPOEX</name>
<feature type="signal peptide" evidence="1">
    <location>
        <begin position="1"/>
        <end position="22"/>
    </location>
</feature>
<sequence>MFKSQCLLLCFCYVIISAYGNAVPFIDKCEWKDKTCLKTSAQKAVPFFGNGLPEYGVKPLDPIHIDKVSLDESGLNLIFEDFKVSGPSKCKILNMERDEAPTYLKLEVETPIDVVGTYTASGQLLFVPIEGHGPFRVKTTAPIEKILDENWSELMKLFAKPIISKIIHEIKDDIQSFVKAVPVKDLSL</sequence>
<dbReference type="AlphaFoldDB" id="A0A922SH51"/>
<dbReference type="Gene3D" id="3.15.10.30">
    <property type="entry name" value="Haemolymph juvenile hormone binding protein"/>
    <property type="match status" value="2"/>
</dbReference>
<feature type="chain" id="PRO_5037701638" evidence="1">
    <location>
        <begin position="23"/>
        <end position="188"/>
    </location>
</feature>
<comment type="caution">
    <text evidence="2">The sequence shown here is derived from an EMBL/GenBank/DDBJ whole genome shotgun (WGS) entry which is preliminary data.</text>
</comment>
<dbReference type="Pfam" id="PF06585">
    <property type="entry name" value="JHBP"/>
    <property type="match status" value="1"/>
</dbReference>
<dbReference type="GO" id="GO:0005615">
    <property type="term" value="C:extracellular space"/>
    <property type="evidence" value="ECO:0007669"/>
    <property type="project" value="TreeGrafter"/>
</dbReference>
<protein>
    <submittedName>
        <fullName evidence="2">Uncharacterized protein</fullName>
    </submittedName>
</protein>
<dbReference type="InterPro" id="IPR038606">
    <property type="entry name" value="To_sf"/>
</dbReference>
<dbReference type="SMART" id="SM00700">
    <property type="entry name" value="JHBP"/>
    <property type="match status" value="1"/>
</dbReference>
<dbReference type="PANTHER" id="PTHR11008">
    <property type="entry name" value="PROTEIN TAKEOUT-LIKE PROTEIN"/>
    <property type="match status" value="1"/>
</dbReference>
<evidence type="ECO:0000256" key="1">
    <source>
        <dbReference type="SAM" id="SignalP"/>
    </source>
</evidence>
<dbReference type="InterPro" id="IPR010562">
    <property type="entry name" value="Haemolymph_juvenile_hormone-bd"/>
</dbReference>
<keyword evidence="1" id="KW-0732">Signal</keyword>
<dbReference type="Proteomes" id="UP000814243">
    <property type="component" value="Unassembled WGS sequence"/>
</dbReference>
<organism evidence="2 3">
    <name type="scientific">Spodoptera exigua</name>
    <name type="common">Beet armyworm</name>
    <name type="synonym">Noctua fulgens</name>
    <dbReference type="NCBI Taxonomy" id="7107"/>
    <lineage>
        <taxon>Eukaryota</taxon>
        <taxon>Metazoa</taxon>
        <taxon>Ecdysozoa</taxon>
        <taxon>Arthropoda</taxon>
        <taxon>Hexapoda</taxon>
        <taxon>Insecta</taxon>
        <taxon>Pterygota</taxon>
        <taxon>Neoptera</taxon>
        <taxon>Endopterygota</taxon>
        <taxon>Lepidoptera</taxon>
        <taxon>Glossata</taxon>
        <taxon>Ditrysia</taxon>
        <taxon>Noctuoidea</taxon>
        <taxon>Noctuidae</taxon>
        <taxon>Amphipyrinae</taxon>
        <taxon>Spodoptera</taxon>
    </lineage>
</organism>
<gene>
    <name evidence="2" type="ORF">HF086_005185</name>
</gene>
<accession>A0A922SH51</accession>
<dbReference type="EMBL" id="JACEFF010000412">
    <property type="protein sequence ID" value="KAH9638192.1"/>
    <property type="molecule type" value="Genomic_DNA"/>
</dbReference>